<dbReference type="Gene3D" id="3.40.630.20">
    <property type="entry name" value="Peptidase C15, pyroglutamyl peptidase I-like"/>
    <property type="match status" value="1"/>
</dbReference>
<gene>
    <name evidence="6" type="ORF">CTI12_AA447560</name>
</gene>
<dbReference type="InterPro" id="IPR016125">
    <property type="entry name" value="Peptidase_C15-like"/>
</dbReference>
<keyword evidence="2" id="KW-0963">Cytoplasm</keyword>
<evidence type="ECO:0000256" key="1">
    <source>
        <dbReference type="ARBA" id="ARBA00006641"/>
    </source>
</evidence>
<keyword evidence="5" id="KW-0788">Thiol protease</keyword>
<sequence>MGSEAPKNVVIHVTGFKKFNVFATNPTETLVSNLKSYVEKTGLPPGVSLGSCTILETAGDGALDTLKKVLEASVSSENKSGTTEVVWLHMGLNGGASKFAIERQAVNEATFSCPDELGWQPKRLPIVADDGEITRIRETPFFVDAILEFVKSIKGCDAVISDDAGRFVCNYVYYHSLRFAEEKGHKSLFVHVPPFSRINEEAQMQFMVSLLEAIASTC</sequence>
<comment type="caution">
    <text evidence="6">The sequence shown here is derived from an EMBL/GenBank/DDBJ whole genome shotgun (WGS) entry which is preliminary data.</text>
</comment>
<evidence type="ECO:0000256" key="5">
    <source>
        <dbReference type="ARBA" id="ARBA00022807"/>
    </source>
</evidence>
<proteinExistence type="inferred from homology"/>
<dbReference type="EMBL" id="PKPP01007625">
    <property type="protein sequence ID" value="PWA52871.1"/>
    <property type="molecule type" value="Genomic_DNA"/>
</dbReference>
<keyword evidence="7" id="KW-1185">Reference proteome</keyword>
<name>A0A2U1LV52_ARTAN</name>
<dbReference type="InterPro" id="IPR000816">
    <property type="entry name" value="Peptidase_C15"/>
</dbReference>
<dbReference type="Proteomes" id="UP000245207">
    <property type="component" value="Unassembled WGS sequence"/>
</dbReference>
<dbReference type="InterPro" id="IPR036440">
    <property type="entry name" value="Peptidase_C15-like_sf"/>
</dbReference>
<dbReference type="AlphaFoldDB" id="A0A2U1LV52"/>
<evidence type="ECO:0000313" key="6">
    <source>
        <dbReference type="EMBL" id="PWA52871.1"/>
    </source>
</evidence>
<dbReference type="STRING" id="35608.A0A2U1LV52"/>
<keyword evidence="4" id="KW-0378">Hydrolase</keyword>
<dbReference type="CDD" id="cd00501">
    <property type="entry name" value="Peptidase_C15"/>
    <property type="match status" value="1"/>
</dbReference>
<evidence type="ECO:0000256" key="3">
    <source>
        <dbReference type="ARBA" id="ARBA00022670"/>
    </source>
</evidence>
<dbReference type="GO" id="GO:0005829">
    <property type="term" value="C:cytosol"/>
    <property type="evidence" value="ECO:0007669"/>
    <property type="project" value="InterPro"/>
</dbReference>
<dbReference type="FunFam" id="3.40.630.20:FF:000003">
    <property type="entry name" value="Pyrrolidone-carboxylate peptidase isoform A"/>
    <property type="match status" value="1"/>
</dbReference>
<organism evidence="6 7">
    <name type="scientific">Artemisia annua</name>
    <name type="common">Sweet wormwood</name>
    <dbReference type="NCBI Taxonomy" id="35608"/>
    <lineage>
        <taxon>Eukaryota</taxon>
        <taxon>Viridiplantae</taxon>
        <taxon>Streptophyta</taxon>
        <taxon>Embryophyta</taxon>
        <taxon>Tracheophyta</taxon>
        <taxon>Spermatophyta</taxon>
        <taxon>Magnoliopsida</taxon>
        <taxon>eudicotyledons</taxon>
        <taxon>Gunneridae</taxon>
        <taxon>Pentapetalae</taxon>
        <taxon>asterids</taxon>
        <taxon>campanulids</taxon>
        <taxon>Asterales</taxon>
        <taxon>Asteraceae</taxon>
        <taxon>Asteroideae</taxon>
        <taxon>Anthemideae</taxon>
        <taxon>Artemisiinae</taxon>
        <taxon>Artemisia</taxon>
    </lineage>
</organism>
<dbReference type="PANTHER" id="PTHR23402:SF26">
    <property type="entry name" value="PEPTIDASE C15, PYROGLUTAMYL PEPTIDASE I-LIKE PROTEIN"/>
    <property type="match status" value="1"/>
</dbReference>
<dbReference type="PIRSF" id="PIRSF015592">
    <property type="entry name" value="Prld-crbxl_pptds"/>
    <property type="match status" value="1"/>
</dbReference>
<dbReference type="PANTHER" id="PTHR23402">
    <property type="entry name" value="PROTEASE FAMILY C15 PYROGLUTAMYL-PEPTIDASE I-RELATED"/>
    <property type="match status" value="1"/>
</dbReference>
<comment type="similarity">
    <text evidence="1">Belongs to the peptidase C15 family.</text>
</comment>
<evidence type="ECO:0000313" key="7">
    <source>
        <dbReference type="Proteomes" id="UP000245207"/>
    </source>
</evidence>
<keyword evidence="3" id="KW-0645">Protease</keyword>
<reference evidence="6 7" key="1">
    <citation type="journal article" date="2018" name="Mol. Plant">
        <title>The genome of Artemisia annua provides insight into the evolution of Asteraceae family and artemisinin biosynthesis.</title>
        <authorList>
            <person name="Shen Q."/>
            <person name="Zhang L."/>
            <person name="Liao Z."/>
            <person name="Wang S."/>
            <person name="Yan T."/>
            <person name="Shi P."/>
            <person name="Liu M."/>
            <person name="Fu X."/>
            <person name="Pan Q."/>
            <person name="Wang Y."/>
            <person name="Lv Z."/>
            <person name="Lu X."/>
            <person name="Zhang F."/>
            <person name="Jiang W."/>
            <person name="Ma Y."/>
            <person name="Chen M."/>
            <person name="Hao X."/>
            <person name="Li L."/>
            <person name="Tang Y."/>
            <person name="Lv G."/>
            <person name="Zhou Y."/>
            <person name="Sun X."/>
            <person name="Brodelius P.E."/>
            <person name="Rose J.K.C."/>
            <person name="Tang K."/>
        </authorList>
    </citation>
    <scope>NUCLEOTIDE SEQUENCE [LARGE SCALE GENOMIC DNA]</scope>
    <source>
        <strain evidence="7">cv. Huhao1</strain>
        <tissue evidence="6">Leaf</tissue>
    </source>
</reference>
<dbReference type="SUPFAM" id="SSF53182">
    <property type="entry name" value="Pyrrolidone carboxyl peptidase (pyroglutamate aminopeptidase)"/>
    <property type="match status" value="1"/>
</dbReference>
<accession>A0A2U1LV52</accession>
<dbReference type="GO" id="GO:0016920">
    <property type="term" value="F:pyroglutamyl-peptidase activity"/>
    <property type="evidence" value="ECO:0007669"/>
    <property type="project" value="InterPro"/>
</dbReference>
<dbReference type="OrthoDB" id="407146at2759"/>
<evidence type="ECO:0000256" key="4">
    <source>
        <dbReference type="ARBA" id="ARBA00022801"/>
    </source>
</evidence>
<evidence type="ECO:0000256" key="2">
    <source>
        <dbReference type="ARBA" id="ARBA00022490"/>
    </source>
</evidence>
<dbReference type="GO" id="GO:0006508">
    <property type="term" value="P:proteolysis"/>
    <property type="evidence" value="ECO:0007669"/>
    <property type="project" value="UniProtKB-KW"/>
</dbReference>
<dbReference type="Pfam" id="PF01470">
    <property type="entry name" value="Peptidase_C15"/>
    <property type="match status" value="1"/>
</dbReference>
<protein>
    <submittedName>
        <fullName evidence="6">Peptidase C15, pyroglutamyl peptidase I</fullName>
    </submittedName>
</protein>